<feature type="compositionally biased region" description="Basic and acidic residues" evidence="6">
    <location>
        <begin position="377"/>
        <end position="396"/>
    </location>
</feature>
<name>A0A1L7WKA4_9HELO</name>
<keyword evidence="2" id="KW-0805">Transcription regulation</keyword>
<comment type="subcellular location">
    <subcellularLocation>
        <location evidence="1">Nucleus</location>
    </subcellularLocation>
</comment>
<dbReference type="PANTHER" id="PTHR15741:SF27">
    <property type="entry name" value="TRANSCRIPTION FACTOR AP-4"/>
    <property type="match status" value="1"/>
</dbReference>
<evidence type="ECO:0000256" key="1">
    <source>
        <dbReference type="ARBA" id="ARBA00004123"/>
    </source>
</evidence>
<feature type="region of interest" description="Disordered" evidence="6">
    <location>
        <begin position="1"/>
        <end position="20"/>
    </location>
</feature>
<dbReference type="Pfam" id="PF00010">
    <property type="entry name" value="HLH"/>
    <property type="match status" value="1"/>
</dbReference>
<dbReference type="OrthoDB" id="5778525at2759"/>
<keyword evidence="3" id="KW-0238">DNA-binding</keyword>
<dbReference type="SUPFAM" id="SSF47459">
    <property type="entry name" value="HLH, helix-loop-helix DNA-binding domain"/>
    <property type="match status" value="1"/>
</dbReference>
<accession>A0A1L7WKA4</accession>
<evidence type="ECO:0000256" key="3">
    <source>
        <dbReference type="ARBA" id="ARBA00023125"/>
    </source>
</evidence>
<dbReference type="GO" id="GO:0005634">
    <property type="term" value="C:nucleus"/>
    <property type="evidence" value="ECO:0007669"/>
    <property type="project" value="UniProtKB-SubCell"/>
</dbReference>
<dbReference type="Gene3D" id="4.10.280.10">
    <property type="entry name" value="Helix-loop-helix DNA-binding domain"/>
    <property type="match status" value="1"/>
</dbReference>
<keyword evidence="5" id="KW-0539">Nucleus</keyword>
<feature type="compositionally biased region" description="Polar residues" evidence="6">
    <location>
        <begin position="168"/>
        <end position="193"/>
    </location>
</feature>
<evidence type="ECO:0000259" key="7">
    <source>
        <dbReference type="PROSITE" id="PS50888"/>
    </source>
</evidence>
<organism evidence="8 9">
    <name type="scientific">Phialocephala subalpina</name>
    <dbReference type="NCBI Taxonomy" id="576137"/>
    <lineage>
        <taxon>Eukaryota</taxon>
        <taxon>Fungi</taxon>
        <taxon>Dikarya</taxon>
        <taxon>Ascomycota</taxon>
        <taxon>Pezizomycotina</taxon>
        <taxon>Leotiomycetes</taxon>
        <taxon>Helotiales</taxon>
        <taxon>Mollisiaceae</taxon>
        <taxon>Phialocephala</taxon>
        <taxon>Phialocephala fortinii species complex</taxon>
    </lineage>
</organism>
<dbReference type="Proteomes" id="UP000184330">
    <property type="component" value="Unassembled WGS sequence"/>
</dbReference>
<dbReference type="GO" id="GO:0000981">
    <property type="term" value="F:DNA-binding transcription factor activity, RNA polymerase II-specific"/>
    <property type="evidence" value="ECO:0007669"/>
    <property type="project" value="TreeGrafter"/>
</dbReference>
<evidence type="ECO:0000256" key="5">
    <source>
        <dbReference type="ARBA" id="ARBA00023242"/>
    </source>
</evidence>
<dbReference type="InterPro" id="IPR036638">
    <property type="entry name" value="HLH_DNA-bd_sf"/>
</dbReference>
<dbReference type="InterPro" id="IPR011598">
    <property type="entry name" value="bHLH_dom"/>
</dbReference>
<feature type="domain" description="BHLH" evidence="7">
    <location>
        <begin position="386"/>
        <end position="437"/>
    </location>
</feature>
<dbReference type="EMBL" id="FJOG01000003">
    <property type="protein sequence ID" value="CZR53209.1"/>
    <property type="molecule type" value="Genomic_DNA"/>
</dbReference>
<feature type="region of interest" description="Disordered" evidence="6">
    <location>
        <begin position="147"/>
        <end position="194"/>
    </location>
</feature>
<dbReference type="GO" id="GO:0000978">
    <property type="term" value="F:RNA polymerase II cis-regulatory region sequence-specific DNA binding"/>
    <property type="evidence" value="ECO:0007669"/>
    <property type="project" value="TreeGrafter"/>
</dbReference>
<keyword evidence="9" id="KW-1185">Reference proteome</keyword>
<feature type="region of interest" description="Disordered" evidence="6">
    <location>
        <begin position="272"/>
        <end position="396"/>
    </location>
</feature>
<evidence type="ECO:0000313" key="8">
    <source>
        <dbReference type="EMBL" id="CZR53209.1"/>
    </source>
</evidence>
<dbReference type="InterPro" id="IPR052207">
    <property type="entry name" value="Max-like/E-box_TFs"/>
</dbReference>
<feature type="compositionally biased region" description="Polar residues" evidence="6">
    <location>
        <begin position="147"/>
        <end position="156"/>
    </location>
</feature>
<dbReference type="PANTHER" id="PTHR15741">
    <property type="entry name" value="BASIC HELIX-LOOP-HELIX ZIP TRANSCRIPTION FACTOR"/>
    <property type="match status" value="1"/>
</dbReference>
<sequence length="455" mass="50106">MLAIQRPSMGSSKPPNLEMPFGYSFDTTTSNYPFPSPTAPAPGPSLLDDNESKFLDSFFDGVSNDHFNYDFFNNAPDGSELGLGWDELPPTFMGTTSSFGQQPQIGNHGTSNMNFNNMNPPLNAGPLIPPSTTADILAAATLLQNGSNGRSHSMSDGSMFRQNPPVTPTTSQPRAMSMSQQIPSRPQGFQQRSTSDDYMRDNFYTDMVFGPQSDSSMRTAVPRKVDIRWGSDAGFASPQGFVPPTVQEEVAAVERQHMQAIENAFAIIPAQIPSSAETTRPSSPARPHDINTKSHQRNKSAVKEEENDEDQDSRPRKRRKNKVPIDDDEDDDSPISAPSKQSGKKRKPMKKGASDSPVTDPEPGHKRRKSTGVAIKPTRENLTEDQKRENHIKSEQKRRTLIREGFEDLGELVPGLRGGGFSKSAVLIMAADWLEDLIQGNETLQARLDQMEGRV</sequence>
<proteinExistence type="predicted"/>
<dbReference type="CDD" id="cd11404">
    <property type="entry name" value="bHLHzip_Mlx_like"/>
    <property type="match status" value="1"/>
</dbReference>
<dbReference type="STRING" id="576137.A0A1L7WKA4"/>
<evidence type="ECO:0000256" key="2">
    <source>
        <dbReference type="ARBA" id="ARBA00023015"/>
    </source>
</evidence>
<gene>
    <name evidence="8" type="ORF">PAC_03087</name>
</gene>
<dbReference type="GO" id="GO:0046983">
    <property type="term" value="F:protein dimerization activity"/>
    <property type="evidence" value="ECO:0007669"/>
    <property type="project" value="InterPro"/>
</dbReference>
<feature type="compositionally biased region" description="Polar residues" evidence="6">
    <location>
        <begin position="272"/>
        <end position="282"/>
    </location>
</feature>
<evidence type="ECO:0000256" key="6">
    <source>
        <dbReference type="SAM" id="MobiDB-lite"/>
    </source>
</evidence>
<keyword evidence="4" id="KW-0804">Transcription</keyword>
<dbReference type="AlphaFoldDB" id="A0A1L7WKA4"/>
<protein>
    <recommendedName>
        <fullName evidence="7">BHLH domain-containing protein</fullName>
    </recommendedName>
</protein>
<dbReference type="SMART" id="SM00353">
    <property type="entry name" value="HLH"/>
    <property type="match status" value="1"/>
</dbReference>
<evidence type="ECO:0000313" key="9">
    <source>
        <dbReference type="Proteomes" id="UP000184330"/>
    </source>
</evidence>
<evidence type="ECO:0000256" key="4">
    <source>
        <dbReference type="ARBA" id="ARBA00023163"/>
    </source>
</evidence>
<dbReference type="PROSITE" id="PS50888">
    <property type="entry name" value="BHLH"/>
    <property type="match status" value="1"/>
</dbReference>
<reference evidence="8 9" key="1">
    <citation type="submission" date="2016-03" db="EMBL/GenBank/DDBJ databases">
        <authorList>
            <person name="Ploux O."/>
        </authorList>
    </citation>
    <scope>NUCLEOTIDE SEQUENCE [LARGE SCALE GENOMIC DNA]</scope>
    <source>
        <strain evidence="8 9">UAMH 11012</strain>
    </source>
</reference>